<name>A0ABR2KH46_9EUKA</name>
<dbReference type="InterPro" id="IPR048395">
    <property type="entry name" value="Glyco_hydro_31_C"/>
</dbReference>
<dbReference type="Proteomes" id="UP001470230">
    <property type="component" value="Unassembled WGS sequence"/>
</dbReference>
<evidence type="ECO:0000313" key="12">
    <source>
        <dbReference type="EMBL" id="KAK8890460.1"/>
    </source>
</evidence>
<dbReference type="SUPFAM" id="SSF51011">
    <property type="entry name" value="Glycosyl hydrolase domain"/>
    <property type="match status" value="1"/>
</dbReference>
<dbReference type="Pfam" id="PF13802">
    <property type="entry name" value="Gal_mutarotas_2"/>
    <property type="match status" value="1"/>
</dbReference>
<keyword evidence="7" id="KW-0812">Transmembrane</keyword>
<keyword evidence="8" id="KW-0732">Signal</keyword>
<dbReference type="InterPro" id="IPR000322">
    <property type="entry name" value="Glyco_hydro_31_TIM"/>
</dbReference>
<feature type="transmembrane region" description="Helical" evidence="7">
    <location>
        <begin position="870"/>
        <end position="893"/>
    </location>
</feature>
<feature type="domain" description="Glycoside hydrolase family 31 N-terminal" evidence="10">
    <location>
        <begin position="74"/>
        <end position="251"/>
    </location>
</feature>
<sequence>MFFAILLLQAIAYLPRRSCENMSFCRDNINIQTKFRILKDTINFNNQIFSSNVLEENSNTTFQFTLYHISKVGFRFRMEPIEQEPFTRYDLTQNPLIINSQYLNNKDFSMHTVYDTFSVLTWFGSLSAEINYDPFRIEIKNSNQLILTINKNNFLNFNKYGKMSKPEEYDGFVDPIKNGLTSVSCDFEFPEFVYISGFGSRSSKMNLEDGTFRMFNHGGFSNYGTIPFLIAHSPTIMASLFWINPTDTFVDISRSPENFKEEDQNLYKQEHFLNKTRQVKFLSESSFIDFIINIGIFNQLIESYTDLTGKPSMPPIFAFGYHQSHWGYKMQEDVENVINNLDKSKIPFDCFWLDIDHLSDHCPFTVNTDTFPDMNGLIEKLRQSNRFLVRITDPHISVHQELAKEGLKNHYFLLQYEDSKLVPFHGHCWPGESLWPDFLNKEVVDWWSDQFDAKKFPMNVFIWNDMNEPSIFQSIDGSFPKNLMHGTEYEDREVHNIYGLLNTYGTYKGLLKRSPNERPFILSRSHFSGSQKFVWLWSGDNIASWKDLESSIGHLVNFGISGFPFAGTDVGGFMGNPSKRLLFRWFQAASWTYPFFREHSHIDSSPREPYLYDHRLQKAISDRYKLLPLFYTAARISNLTGIPIVRPLWAEFPDFPLMHLVPNQLLIADTLLVCPVVSEKVDIDRKMGIKIPPGCWFDFYDGKQISNNEREIKITDKIPVFIRGGKIFATFSEVGKNVNETLSKPLTLHVALDQNGRASGDIYLDDGHSFNFTQGELFLKHYSFIKGTLKMRNHAHLKETIPSFINDLYIDKVVIYGTSVLKKKIKLDFKGKMHQMPNNMIVIDNVKFNILGDFTLFDGVDDSGIKVRSIVFKAILIFFGISFLLPLVAHLFTECKYKNKRHRRSSEEILIDKKGFGVQSSLESDFDSDSISF</sequence>
<evidence type="ECO:0000256" key="5">
    <source>
        <dbReference type="ARBA" id="ARBA00041343"/>
    </source>
</evidence>
<dbReference type="EMBL" id="JAPFFF010000005">
    <property type="protein sequence ID" value="KAK8890460.1"/>
    <property type="molecule type" value="Genomic_DNA"/>
</dbReference>
<organism evidence="12 13">
    <name type="scientific">Tritrichomonas musculus</name>
    <dbReference type="NCBI Taxonomy" id="1915356"/>
    <lineage>
        <taxon>Eukaryota</taxon>
        <taxon>Metamonada</taxon>
        <taxon>Parabasalia</taxon>
        <taxon>Tritrichomonadida</taxon>
        <taxon>Tritrichomonadidae</taxon>
        <taxon>Tritrichomonas</taxon>
    </lineage>
</organism>
<accession>A0ABR2KH46</accession>
<dbReference type="Pfam" id="PF21365">
    <property type="entry name" value="Glyco_hydro_31_3rd"/>
    <property type="match status" value="1"/>
</dbReference>
<feature type="domain" description="Glycoside hydrolase family 31 TIM barrel" evidence="9">
    <location>
        <begin position="311"/>
        <end position="633"/>
    </location>
</feature>
<comment type="caution">
    <text evidence="12">The sequence shown here is derived from an EMBL/GenBank/DDBJ whole genome shotgun (WGS) entry which is preliminary data.</text>
</comment>
<protein>
    <recommendedName>
        <fullName evidence="5">Maltase</fullName>
    </recommendedName>
</protein>
<keyword evidence="13" id="KW-1185">Reference proteome</keyword>
<evidence type="ECO:0000256" key="7">
    <source>
        <dbReference type="SAM" id="Phobius"/>
    </source>
</evidence>
<evidence type="ECO:0000259" key="11">
    <source>
        <dbReference type="Pfam" id="PF21365"/>
    </source>
</evidence>
<dbReference type="InterPro" id="IPR030458">
    <property type="entry name" value="Glyco_hydro_31_AS"/>
</dbReference>
<dbReference type="SUPFAM" id="SSF51445">
    <property type="entry name" value="(Trans)glycosidases"/>
    <property type="match status" value="1"/>
</dbReference>
<comment type="similarity">
    <text evidence="1 6">Belongs to the glycosyl hydrolase 31 family.</text>
</comment>
<reference evidence="12 13" key="1">
    <citation type="submission" date="2024-04" db="EMBL/GenBank/DDBJ databases">
        <title>Tritrichomonas musculus Genome.</title>
        <authorList>
            <person name="Alves-Ferreira E."/>
            <person name="Grigg M."/>
            <person name="Lorenzi H."/>
            <person name="Galac M."/>
        </authorList>
    </citation>
    <scope>NUCLEOTIDE SEQUENCE [LARGE SCALE GENOMIC DNA]</scope>
    <source>
        <strain evidence="12 13">EAF2021</strain>
    </source>
</reference>
<dbReference type="Gene3D" id="2.60.40.1180">
    <property type="entry name" value="Golgi alpha-mannosidase II"/>
    <property type="match status" value="2"/>
</dbReference>
<evidence type="ECO:0000313" key="13">
    <source>
        <dbReference type="Proteomes" id="UP001470230"/>
    </source>
</evidence>
<dbReference type="Gene3D" id="2.60.40.1760">
    <property type="entry name" value="glycosyl hydrolase (family 31)"/>
    <property type="match status" value="1"/>
</dbReference>
<dbReference type="Pfam" id="PF01055">
    <property type="entry name" value="Glyco_hydro_31_2nd"/>
    <property type="match status" value="1"/>
</dbReference>
<keyword evidence="3" id="KW-0325">Glycoprotein</keyword>
<keyword evidence="7" id="KW-0472">Membrane</keyword>
<dbReference type="PANTHER" id="PTHR22762">
    <property type="entry name" value="ALPHA-GLUCOSIDASE"/>
    <property type="match status" value="1"/>
</dbReference>
<keyword evidence="4 6" id="KW-0326">Glycosidase</keyword>
<gene>
    <name evidence="12" type="ORF">M9Y10_035236</name>
</gene>
<proteinExistence type="inferred from homology"/>
<evidence type="ECO:0000256" key="4">
    <source>
        <dbReference type="ARBA" id="ARBA00023295"/>
    </source>
</evidence>
<evidence type="ECO:0000256" key="2">
    <source>
        <dbReference type="ARBA" id="ARBA00022801"/>
    </source>
</evidence>
<dbReference type="PROSITE" id="PS00129">
    <property type="entry name" value="GLYCOSYL_HYDROL_F31_1"/>
    <property type="match status" value="1"/>
</dbReference>
<evidence type="ECO:0000259" key="9">
    <source>
        <dbReference type="Pfam" id="PF01055"/>
    </source>
</evidence>
<dbReference type="InterPro" id="IPR017853">
    <property type="entry name" value="GH"/>
</dbReference>
<evidence type="ECO:0000256" key="3">
    <source>
        <dbReference type="ARBA" id="ARBA00023180"/>
    </source>
</evidence>
<dbReference type="CDD" id="cd14752">
    <property type="entry name" value="GH31_N"/>
    <property type="match status" value="1"/>
</dbReference>
<dbReference type="SUPFAM" id="SSF74650">
    <property type="entry name" value="Galactose mutarotase-like"/>
    <property type="match status" value="1"/>
</dbReference>
<feature type="domain" description="Glycosyl hydrolase family 31 C-terminal" evidence="11">
    <location>
        <begin position="641"/>
        <end position="727"/>
    </location>
</feature>
<dbReference type="InterPro" id="IPR011013">
    <property type="entry name" value="Gal_mutarotase_sf_dom"/>
</dbReference>
<dbReference type="PANTHER" id="PTHR22762:SF133">
    <property type="entry name" value="P-TYPE DOMAIN-CONTAINING PROTEIN"/>
    <property type="match status" value="1"/>
</dbReference>
<keyword evidence="7" id="KW-1133">Transmembrane helix</keyword>
<dbReference type="CDD" id="cd06603">
    <property type="entry name" value="GH31_GANC_GANAB_alpha"/>
    <property type="match status" value="1"/>
</dbReference>
<feature type="signal peptide" evidence="8">
    <location>
        <begin position="1"/>
        <end position="19"/>
    </location>
</feature>
<dbReference type="InterPro" id="IPR013780">
    <property type="entry name" value="Glyco_hydro_b"/>
</dbReference>
<dbReference type="InterPro" id="IPR025887">
    <property type="entry name" value="Glyco_hydro_31_N_dom"/>
</dbReference>
<evidence type="ECO:0000256" key="6">
    <source>
        <dbReference type="RuleBase" id="RU361185"/>
    </source>
</evidence>
<evidence type="ECO:0000256" key="1">
    <source>
        <dbReference type="ARBA" id="ARBA00007806"/>
    </source>
</evidence>
<evidence type="ECO:0000259" key="10">
    <source>
        <dbReference type="Pfam" id="PF13802"/>
    </source>
</evidence>
<keyword evidence="2 6" id="KW-0378">Hydrolase</keyword>
<feature type="chain" id="PRO_5047522102" description="Maltase" evidence="8">
    <location>
        <begin position="20"/>
        <end position="933"/>
    </location>
</feature>
<evidence type="ECO:0000256" key="8">
    <source>
        <dbReference type="SAM" id="SignalP"/>
    </source>
</evidence>
<dbReference type="Gene3D" id="3.20.20.80">
    <property type="entry name" value="Glycosidases"/>
    <property type="match status" value="2"/>
</dbReference>